<evidence type="ECO:0000313" key="1">
    <source>
        <dbReference type="EMBL" id="AMS39641.1"/>
    </source>
</evidence>
<gene>
    <name evidence="1" type="ORF">AA2016_0703</name>
</gene>
<proteinExistence type="predicted"/>
<sequence length="158" mass="18269">MVRRRRRQLLTGWGSVFAQAGYLDSYDRYDEGTREAPFARLGINYLLNDNWSVKLDGAYAGGKKWTDNLPNRIFDFNVESEIRPETWPVSLFTRYEFTQISYHALDSDQYRYGENFHTVMVGLKFRSGTTLHEADRAPGSLDLPSLGKWVAFNANEVE</sequence>
<dbReference type="Proteomes" id="UP000075755">
    <property type="component" value="Chromosome"/>
</dbReference>
<name>A0AAC8YK69_AMIAI</name>
<organism evidence="1 2">
    <name type="scientific">Aminobacter aminovorans</name>
    <name type="common">Chelatobacter heintzii</name>
    <dbReference type="NCBI Taxonomy" id="83263"/>
    <lineage>
        <taxon>Bacteria</taxon>
        <taxon>Pseudomonadati</taxon>
        <taxon>Pseudomonadota</taxon>
        <taxon>Alphaproteobacteria</taxon>
        <taxon>Hyphomicrobiales</taxon>
        <taxon>Phyllobacteriaceae</taxon>
        <taxon>Aminobacter</taxon>
    </lineage>
</organism>
<dbReference type="KEGG" id="aak:AA2016_0703"/>
<accession>A0AAC8YK69</accession>
<dbReference type="EMBL" id="CP015005">
    <property type="protein sequence ID" value="AMS39641.1"/>
    <property type="molecule type" value="Genomic_DNA"/>
</dbReference>
<protein>
    <submittedName>
        <fullName evidence="1">Uncharacterized protein</fullName>
    </submittedName>
</protein>
<reference evidence="1 2" key="1">
    <citation type="submission" date="2016-03" db="EMBL/GenBank/DDBJ databases">
        <title>Complete genome of Aminobacter aminovorans KCTC 2477.</title>
        <authorList>
            <person name="Kim K.M."/>
        </authorList>
    </citation>
    <scope>NUCLEOTIDE SEQUENCE [LARGE SCALE GENOMIC DNA]</scope>
    <source>
        <strain evidence="1 2">KCTC 2477</strain>
    </source>
</reference>
<dbReference type="AlphaFoldDB" id="A0AAC8YK69"/>
<evidence type="ECO:0000313" key="2">
    <source>
        <dbReference type="Proteomes" id="UP000075755"/>
    </source>
</evidence>